<feature type="non-terminal residue" evidence="1">
    <location>
        <position position="1"/>
    </location>
</feature>
<proteinExistence type="predicted"/>
<protein>
    <submittedName>
        <fullName evidence="1">Uncharacterized protein</fullName>
    </submittedName>
</protein>
<sequence length="38" mass="4347">MSETTLRLEEEILDLYRSPIIGASYNNTFGEENIKSLV</sequence>
<accession>A0A382NPP3</accession>
<gene>
    <name evidence="1" type="ORF">METZ01_LOCUS314405</name>
</gene>
<reference evidence="1" key="1">
    <citation type="submission" date="2018-05" db="EMBL/GenBank/DDBJ databases">
        <authorList>
            <person name="Lanie J.A."/>
            <person name="Ng W.-L."/>
            <person name="Kazmierczak K.M."/>
            <person name="Andrzejewski T.M."/>
            <person name="Davidsen T.M."/>
            <person name="Wayne K.J."/>
            <person name="Tettelin H."/>
            <person name="Glass J.I."/>
            <person name="Rusch D."/>
            <person name="Podicherti R."/>
            <person name="Tsui H.-C.T."/>
            <person name="Winkler M.E."/>
        </authorList>
    </citation>
    <scope>NUCLEOTIDE SEQUENCE</scope>
</reference>
<organism evidence="1">
    <name type="scientific">marine metagenome</name>
    <dbReference type="NCBI Taxonomy" id="408172"/>
    <lineage>
        <taxon>unclassified sequences</taxon>
        <taxon>metagenomes</taxon>
        <taxon>ecological metagenomes</taxon>
    </lineage>
</organism>
<name>A0A382NPP3_9ZZZZ</name>
<dbReference type="AlphaFoldDB" id="A0A382NPP3"/>
<evidence type="ECO:0000313" key="1">
    <source>
        <dbReference type="EMBL" id="SVC61551.1"/>
    </source>
</evidence>
<feature type="non-terminal residue" evidence="1">
    <location>
        <position position="38"/>
    </location>
</feature>
<dbReference type="EMBL" id="UINC01101041">
    <property type="protein sequence ID" value="SVC61551.1"/>
    <property type="molecule type" value="Genomic_DNA"/>
</dbReference>